<gene>
    <name evidence="2" type="ORF">EVAR_92390_1</name>
</gene>
<feature type="compositionally biased region" description="Basic residues" evidence="1">
    <location>
        <begin position="55"/>
        <end position="73"/>
    </location>
</feature>
<feature type="compositionally biased region" description="Basic residues" evidence="1">
    <location>
        <begin position="23"/>
        <end position="41"/>
    </location>
</feature>
<protein>
    <submittedName>
        <fullName evidence="2">Uncharacterized protein</fullName>
    </submittedName>
</protein>
<evidence type="ECO:0000313" key="2">
    <source>
        <dbReference type="EMBL" id="GBP14402.1"/>
    </source>
</evidence>
<reference evidence="2 3" key="1">
    <citation type="journal article" date="2019" name="Commun. Biol.">
        <title>The bagworm genome reveals a unique fibroin gene that provides high tensile strength.</title>
        <authorList>
            <person name="Kono N."/>
            <person name="Nakamura H."/>
            <person name="Ohtoshi R."/>
            <person name="Tomita M."/>
            <person name="Numata K."/>
            <person name="Arakawa K."/>
        </authorList>
    </citation>
    <scope>NUCLEOTIDE SEQUENCE [LARGE SCALE GENOMIC DNA]</scope>
</reference>
<proteinExistence type="predicted"/>
<sequence length="114" mass="13468">MHGKLFPFRALKIFTDKNAPNLRRGRRRRRRPRPSHNKYHKSNNSSGTIEIRNHPERRRIRAARTKSAAHAHSKSCPFNNSQGTEKKDRVQITVDPYLCDSLKDMEYRLFVERG</sequence>
<dbReference type="AlphaFoldDB" id="A0A4C1TIR5"/>
<organism evidence="2 3">
    <name type="scientific">Eumeta variegata</name>
    <name type="common">Bagworm moth</name>
    <name type="synonym">Eumeta japonica</name>
    <dbReference type="NCBI Taxonomy" id="151549"/>
    <lineage>
        <taxon>Eukaryota</taxon>
        <taxon>Metazoa</taxon>
        <taxon>Ecdysozoa</taxon>
        <taxon>Arthropoda</taxon>
        <taxon>Hexapoda</taxon>
        <taxon>Insecta</taxon>
        <taxon>Pterygota</taxon>
        <taxon>Neoptera</taxon>
        <taxon>Endopterygota</taxon>
        <taxon>Lepidoptera</taxon>
        <taxon>Glossata</taxon>
        <taxon>Ditrysia</taxon>
        <taxon>Tineoidea</taxon>
        <taxon>Psychidae</taxon>
        <taxon>Oiketicinae</taxon>
        <taxon>Eumeta</taxon>
    </lineage>
</organism>
<evidence type="ECO:0000256" key="1">
    <source>
        <dbReference type="SAM" id="MobiDB-lite"/>
    </source>
</evidence>
<name>A0A4C1TIR5_EUMVA</name>
<evidence type="ECO:0000313" key="3">
    <source>
        <dbReference type="Proteomes" id="UP000299102"/>
    </source>
</evidence>
<dbReference type="EMBL" id="BGZK01000063">
    <property type="protein sequence ID" value="GBP14402.1"/>
    <property type="molecule type" value="Genomic_DNA"/>
</dbReference>
<comment type="caution">
    <text evidence="2">The sequence shown here is derived from an EMBL/GenBank/DDBJ whole genome shotgun (WGS) entry which is preliminary data.</text>
</comment>
<dbReference type="Proteomes" id="UP000299102">
    <property type="component" value="Unassembled WGS sequence"/>
</dbReference>
<accession>A0A4C1TIR5</accession>
<feature type="region of interest" description="Disordered" evidence="1">
    <location>
        <begin position="16"/>
        <end position="87"/>
    </location>
</feature>
<keyword evidence="3" id="KW-1185">Reference proteome</keyword>